<name>A0ABN1VPB8_9MICO</name>
<keyword evidence="1" id="KW-0812">Transmembrane</keyword>
<keyword evidence="1" id="KW-0472">Membrane</keyword>
<feature type="transmembrane region" description="Helical" evidence="1">
    <location>
        <begin position="126"/>
        <end position="146"/>
    </location>
</feature>
<dbReference type="EMBL" id="BAAAKW010000025">
    <property type="protein sequence ID" value="GAA1214894.1"/>
    <property type="molecule type" value="Genomic_DNA"/>
</dbReference>
<keyword evidence="3" id="KW-1185">Reference proteome</keyword>
<keyword evidence="1" id="KW-1133">Transmembrane helix</keyword>
<dbReference type="RefSeq" id="WP_343924220.1">
    <property type="nucleotide sequence ID" value="NZ_BAAAKW010000025.1"/>
</dbReference>
<organism evidence="2 3">
    <name type="scientific">Rhodoglobus aureus</name>
    <dbReference type="NCBI Taxonomy" id="191497"/>
    <lineage>
        <taxon>Bacteria</taxon>
        <taxon>Bacillati</taxon>
        <taxon>Actinomycetota</taxon>
        <taxon>Actinomycetes</taxon>
        <taxon>Micrococcales</taxon>
        <taxon>Microbacteriaceae</taxon>
        <taxon>Rhodoglobus</taxon>
    </lineage>
</organism>
<evidence type="ECO:0008006" key="4">
    <source>
        <dbReference type="Google" id="ProtNLM"/>
    </source>
</evidence>
<sequence length="157" mass="16455">MTSGNPWDGSAISYTPPPRMQRRTGLVAAGVLILTGMALLIGAVIGQQLQSPVRNNGDIAVGTVLSVDDGWVSVGFGVGDEFTVVEKRGQVSGPSGISAGTVVTVRFDPGDPTVTFVERIDVLEPLTPLLLIGSGFLGLGLLFARFPPRSPERVRKV</sequence>
<evidence type="ECO:0000313" key="2">
    <source>
        <dbReference type="EMBL" id="GAA1214894.1"/>
    </source>
</evidence>
<dbReference type="Proteomes" id="UP001500943">
    <property type="component" value="Unassembled WGS sequence"/>
</dbReference>
<reference evidence="2 3" key="1">
    <citation type="journal article" date="2019" name="Int. J. Syst. Evol. Microbiol.">
        <title>The Global Catalogue of Microorganisms (GCM) 10K type strain sequencing project: providing services to taxonomists for standard genome sequencing and annotation.</title>
        <authorList>
            <consortium name="The Broad Institute Genomics Platform"/>
            <consortium name="The Broad Institute Genome Sequencing Center for Infectious Disease"/>
            <person name="Wu L."/>
            <person name="Ma J."/>
        </authorList>
    </citation>
    <scope>NUCLEOTIDE SEQUENCE [LARGE SCALE GENOMIC DNA]</scope>
    <source>
        <strain evidence="2 3">JCM 12762</strain>
    </source>
</reference>
<feature type="transmembrane region" description="Helical" evidence="1">
    <location>
        <begin position="26"/>
        <end position="45"/>
    </location>
</feature>
<comment type="caution">
    <text evidence="2">The sequence shown here is derived from an EMBL/GenBank/DDBJ whole genome shotgun (WGS) entry which is preliminary data.</text>
</comment>
<accession>A0ABN1VPB8</accession>
<evidence type="ECO:0000313" key="3">
    <source>
        <dbReference type="Proteomes" id="UP001500943"/>
    </source>
</evidence>
<gene>
    <name evidence="2" type="ORF">GCM10009655_12630</name>
</gene>
<proteinExistence type="predicted"/>
<protein>
    <recommendedName>
        <fullName evidence="4">DUF3592 domain-containing protein</fullName>
    </recommendedName>
</protein>
<evidence type="ECO:0000256" key="1">
    <source>
        <dbReference type="SAM" id="Phobius"/>
    </source>
</evidence>